<sequence length="314" mass="33936">MSSIQYAQFSNTAIMFAALVYSLALLAHIAEWALHRAPAPDRDLIAVGGADAGQDAAASTGISYREDFAGRFGVALTVIGFALNAAGMVARGLAADRVPWGNMYEFTITGCVATVATYLVLLRFQPIRWLGLPVTGLVVVLLMIAVLLLDIPAGPLVPALHSYWLYIHVTAALLATGAFTVGALASCLYLFQSRAEARGRSRSGLAARLPEPETIDRLSYRVHAFGFPVWTFAALIAGPIWARYAWGRYWGWDPKEVWAFITWVAYAAYLHARATAGWRGRKAALLALIGFAALLFNFVGINLWGGGLHSYAGK</sequence>
<comment type="caution">
    <text evidence="8">The sequence shown here is derived from an EMBL/GenBank/DDBJ whole genome shotgun (WGS) entry which is preliminary data.</text>
</comment>
<keyword evidence="9" id="KW-1185">Reference proteome</keyword>
<keyword evidence="5 6" id="KW-0472">Membrane</keyword>
<gene>
    <name evidence="8" type="primary">ccsB_1</name>
    <name evidence="8" type="ORF">GCM10009606_07550</name>
</gene>
<name>A0ABN1UBC9_9ACTN</name>
<evidence type="ECO:0000256" key="2">
    <source>
        <dbReference type="ARBA" id="ARBA00022692"/>
    </source>
</evidence>
<evidence type="ECO:0000256" key="5">
    <source>
        <dbReference type="ARBA" id="ARBA00023136"/>
    </source>
</evidence>
<dbReference type="RefSeq" id="WP_343905783.1">
    <property type="nucleotide sequence ID" value="NZ_BAAAJE010000002.1"/>
</dbReference>
<dbReference type="NCBIfam" id="TIGR03144">
    <property type="entry name" value="cytochr_II_ccsB"/>
    <property type="match status" value="1"/>
</dbReference>
<proteinExistence type="predicted"/>
<feature type="transmembrane region" description="Helical" evidence="6">
    <location>
        <begin position="12"/>
        <end position="34"/>
    </location>
</feature>
<keyword evidence="2 6" id="KW-0812">Transmembrane</keyword>
<feature type="domain" description="Cytochrome c assembly protein" evidence="7">
    <location>
        <begin position="100"/>
        <end position="309"/>
    </location>
</feature>
<feature type="transmembrane region" description="Helical" evidence="6">
    <location>
        <begin position="283"/>
        <end position="304"/>
    </location>
</feature>
<dbReference type="PANTHER" id="PTHR30071:SF1">
    <property type="entry name" value="CYTOCHROME B_B6 PROTEIN-RELATED"/>
    <property type="match status" value="1"/>
</dbReference>
<feature type="transmembrane region" description="Helical" evidence="6">
    <location>
        <begin position="225"/>
        <end position="245"/>
    </location>
</feature>
<evidence type="ECO:0000256" key="4">
    <source>
        <dbReference type="ARBA" id="ARBA00022989"/>
    </source>
</evidence>
<feature type="transmembrane region" description="Helical" evidence="6">
    <location>
        <begin position="129"/>
        <end position="151"/>
    </location>
</feature>
<dbReference type="PANTHER" id="PTHR30071">
    <property type="entry name" value="HEME EXPORTER PROTEIN C"/>
    <property type="match status" value="1"/>
</dbReference>
<evidence type="ECO:0000259" key="7">
    <source>
        <dbReference type="Pfam" id="PF01578"/>
    </source>
</evidence>
<evidence type="ECO:0000313" key="8">
    <source>
        <dbReference type="EMBL" id="GAA1130142.1"/>
    </source>
</evidence>
<keyword evidence="4 6" id="KW-1133">Transmembrane helix</keyword>
<feature type="transmembrane region" description="Helical" evidence="6">
    <location>
        <begin position="257"/>
        <end position="276"/>
    </location>
</feature>
<feature type="transmembrane region" description="Helical" evidence="6">
    <location>
        <begin position="72"/>
        <end position="91"/>
    </location>
</feature>
<comment type="subcellular location">
    <subcellularLocation>
        <location evidence="1">Membrane</location>
        <topology evidence="1">Multi-pass membrane protein</topology>
    </subcellularLocation>
</comment>
<keyword evidence="3" id="KW-0201">Cytochrome c-type biogenesis</keyword>
<organism evidence="8 9">
    <name type="scientific">Nocardioides aquiterrae</name>
    <dbReference type="NCBI Taxonomy" id="203799"/>
    <lineage>
        <taxon>Bacteria</taxon>
        <taxon>Bacillati</taxon>
        <taxon>Actinomycetota</taxon>
        <taxon>Actinomycetes</taxon>
        <taxon>Propionibacteriales</taxon>
        <taxon>Nocardioidaceae</taxon>
        <taxon>Nocardioides</taxon>
    </lineage>
</organism>
<evidence type="ECO:0000256" key="1">
    <source>
        <dbReference type="ARBA" id="ARBA00004141"/>
    </source>
</evidence>
<dbReference type="InterPro" id="IPR017562">
    <property type="entry name" value="Cyt_c_biogenesis_CcsA"/>
</dbReference>
<dbReference type="InterPro" id="IPR045062">
    <property type="entry name" value="Cyt_c_biogenesis_CcsA/CcmC"/>
</dbReference>
<evidence type="ECO:0000313" key="9">
    <source>
        <dbReference type="Proteomes" id="UP001499979"/>
    </source>
</evidence>
<accession>A0ABN1UBC9</accession>
<evidence type="ECO:0000256" key="6">
    <source>
        <dbReference type="SAM" id="Phobius"/>
    </source>
</evidence>
<dbReference type="InterPro" id="IPR002541">
    <property type="entry name" value="Cyt_c_assembly"/>
</dbReference>
<dbReference type="Pfam" id="PF01578">
    <property type="entry name" value="Cytochrom_C_asm"/>
    <property type="match status" value="1"/>
</dbReference>
<feature type="transmembrane region" description="Helical" evidence="6">
    <location>
        <begin position="163"/>
        <end position="191"/>
    </location>
</feature>
<evidence type="ECO:0000256" key="3">
    <source>
        <dbReference type="ARBA" id="ARBA00022748"/>
    </source>
</evidence>
<dbReference type="EMBL" id="BAAAJE010000002">
    <property type="protein sequence ID" value="GAA1130142.1"/>
    <property type="molecule type" value="Genomic_DNA"/>
</dbReference>
<protein>
    <submittedName>
        <fullName evidence="8">C-type cytochrome biogenesis protein CcsB</fullName>
    </submittedName>
</protein>
<feature type="transmembrane region" description="Helical" evidence="6">
    <location>
        <begin position="103"/>
        <end position="122"/>
    </location>
</feature>
<reference evidence="8 9" key="1">
    <citation type="journal article" date="2019" name="Int. J. Syst. Evol. Microbiol.">
        <title>The Global Catalogue of Microorganisms (GCM) 10K type strain sequencing project: providing services to taxonomists for standard genome sequencing and annotation.</title>
        <authorList>
            <consortium name="The Broad Institute Genomics Platform"/>
            <consortium name="The Broad Institute Genome Sequencing Center for Infectious Disease"/>
            <person name="Wu L."/>
            <person name="Ma J."/>
        </authorList>
    </citation>
    <scope>NUCLEOTIDE SEQUENCE [LARGE SCALE GENOMIC DNA]</scope>
    <source>
        <strain evidence="8 9">JCM 11813</strain>
    </source>
</reference>
<dbReference type="Proteomes" id="UP001499979">
    <property type="component" value="Unassembled WGS sequence"/>
</dbReference>